<dbReference type="InterPro" id="IPR002575">
    <property type="entry name" value="Aminoglycoside_PTrfase"/>
</dbReference>
<organism evidence="3 4">
    <name type="scientific">Fusarium albosuccineum</name>
    <dbReference type="NCBI Taxonomy" id="1237068"/>
    <lineage>
        <taxon>Eukaryota</taxon>
        <taxon>Fungi</taxon>
        <taxon>Dikarya</taxon>
        <taxon>Ascomycota</taxon>
        <taxon>Pezizomycotina</taxon>
        <taxon>Sordariomycetes</taxon>
        <taxon>Hypocreomycetidae</taxon>
        <taxon>Hypocreales</taxon>
        <taxon>Nectriaceae</taxon>
        <taxon>Fusarium</taxon>
        <taxon>Fusarium decemcellulare species complex</taxon>
    </lineage>
</organism>
<keyword evidence="3" id="KW-0418">Kinase</keyword>
<dbReference type="AlphaFoldDB" id="A0A8H4L6J9"/>
<feature type="domain" description="Aminoglycoside phosphotransferase" evidence="2">
    <location>
        <begin position="685"/>
        <end position="818"/>
    </location>
</feature>
<evidence type="ECO:0000256" key="1">
    <source>
        <dbReference type="SAM" id="MobiDB-lite"/>
    </source>
</evidence>
<sequence>MDAAIPRITLTMWDWDSWDTSNDIWDWQNSKSLRDIGSPQLSTYTSNDENHHSSVNELTARRKIKERNSMVWNWLPDDSLDHEELPEAEDLSRTQTPKEKQSDCGYGQDDYMIIASNHNWGDAPGLYSILNTEERFQPESSEAAVEKYGRMVDDTDSAAPRTSTWGTRRPSLSDPDVEEGRMLSPTSDSAIMLWGQHITPVGTPQPQIEPHNNRPSLTSAQGPVPWSCLSSLTPATSPKSSFSHLAVGNAMNDREIQSDLLRSGSLGRPRTTRPCWYKGTWRDSGLGLESPSCSPSPETRYQAEAGYAATGHGGCPSPYSISDCDGSSHADLPVPNNGDVSDSIKPGPQENILGVQNTAEVNNCDTQTATERDNNDSKGGEDAILCSDPSPDDDEPKPATRKEDLGIRIRAKPEPRKDCEPLIHASVRTRRQKGFARVKIDILSLSWPLKAPLPEPSEDERSTDDGFDESEATFQDLCEPEGNLTFQDQSLGGSGDSSSCWKAFETRDKATAHSTQSETCEAKEVPTDDRFMYLEDEGKIERLGCSGSAEDIWWKIIRLVIPGMLGQTPEHLRCDYSLYYLRFDPSFMIPGLTFPNASFQPDQPNVPGSKHPREPACDRDRTIVRATTHYHRLPSLTAFAMAATSEKQIKEEGCIATTFERKYYHRDSVFIKRSLRPNEFRTGYRGLHHTDIPVPTVYCHFEDDGAYYLITEYIEGVSMSELPEEQKAVVREELESQRAKLKTLKSCRLGGPSGLVIPPYRVLQRTKTDDWNLRLSSHDEYVFCHNDLSQQNVIVDPDTLKIRAIIDWEYAGFFPPRFEYPFYNRLGPSSAINDEVDDSLDLLEFLHSEESVSG</sequence>
<feature type="compositionally biased region" description="Basic and acidic residues" evidence="1">
    <location>
        <begin position="396"/>
        <end position="413"/>
    </location>
</feature>
<reference evidence="3 4" key="1">
    <citation type="submission" date="2020-01" db="EMBL/GenBank/DDBJ databases">
        <title>Identification and distribution of gene clusters putatively required for synthesis of sphingolipid metabolism inhibitors in phylogenetically diverse species of the filamentous fungus Fusarium.</title>
        <authorList>
            <person name="Kim H.-S."/>
            <person name="Busman M."/>
            <person name="Brown D.W."/>
            <person name="Divon H."/>
            <person name="Uhlig S."/>
            <person name="Proctor R.H."/>
        </authorList>
    </citation>
    <scope>NUCLEOTIDE SEQUENCE [LARGE SCALE GENOMIC DNA]</scope>
    <source>
        <strain evidence="3 4">NRRL 20459</strain>
    </source>
</reference>
<gene>
    <name evidence="3" type="ORF">FALBO_11116</name>
</gene>
<dbReference type="InterPro" id="IPR051678">
    <property type="entry name" value="AGP_Transferase"/>
</dbReference>
<accession>A0A8H4L6J9</accession>
<comment type="caution">
    <text evidence="3">The sequence shown here is derived from an EMBL/GenBank/DDBJ whole genome shotgun (WGS) entry which is preliminary data.</text>
</comment>
<keyword evidence="4" id="KW-1185">Reference proteome</keyword>
<feature type="compositionally biased region" description="Basic and acidic residues" evidence="1">
    <location>
        <begin position="86"/>
        <end position="102"/>
    </location>
</feature>
<feature type="region of interest" description="Disordered" evidence="1">
    <location>
        <begin position="368"/>
        <end position="413"/>
    </location>
</feature>
<dbReference type="InterPro" id="IPR011009">
    <property type="entry name" value="Kinase-like_dom_sf"/>
</dbReference>
<dbReference type="EMBL" id="JAADYS010001595">
    <property type="protein sequence ID" value="KAF4462084.1"/>
    <property type="molecule type" value="Genomic_DNA"/>
</dbReference>
<dbReference type="CDD" id="cd05120">
    <property type="entry name" value="APH_ChoK_like"/>
    <property type="match status" value="1"/>
</dbReference>
<dbReference type="Proteomes" id="UP000554235">
    <property type="component" value="Unassembled WGS sequence"/>
</dbReference>
<feature type="region of interest" description="Disordered" evidence="1">
    <location>
        <begin position="326"/>
        <end position="347"/>
    </location>
</feature>
<dbReference type="GO" id="GO:0016301">
    <property type="term" value="F:kinase activity"/>
    <property type="evidence" value="ECO:0007669"/>
    <property type="project" value="UniProtKB-KW"/>
</dbReference>
<dbReference type="Pfam" id="PF01636">
    <property type="entry name" value="APH"/>
    <property type="match status" value="1"/>
</dbReference>
<protein>
    <submittedName>
        <fullName evidence="3">Kinase-like domain</fullName>
    </submittedName>
</protein>
<dbReference type="OrthoDB" id="2906425at2759"/>
<name>A0A8H4L6J9_9HYPO</name>
<proteinExistence type="predicted"/>
<feature type="region of interest" description="Disordered" evidence="1">
    <location>
        <begin position="154"/>
        <end position="183"/>
    </location>
</feature>
<evidence type="ECO:0000259" key="2">
    <source>
        <dbReference type="Pfam" id="PF01636"/>
    </source>
</evidence>
<dbReference type="PANTHER" id="PTHR21310:SF15">
    <property type="entry name" value="AMINOGLYCOSIDE PHOSPHOTRANSFERASE DOMAIN-CONTAINING PROTEIN"/>
    <property type="match status" value="1"/>
</dbReference>
<feature type="region of interest" description="Disordered" evidence="1">
    <location>
        <begin position="202"/>
        <end position="221"/>
    </location>
</feature>
<feature type="compositionally biased region" description="Basic and acidic residues" evidence="1">
    <location>
        <begin position="370"/>
        <end position="381"/>
    </location>
</feature>
<evidence type="ECO:0000313" key="4">
    <source>
        <dbReference type="Proteomes" id="UP000554235"/>
    </source>
</evidence>
<dbReference type="PANTHER" id="PTHR21310">
    <property type="entry name" value="AMINOGLYCOSIDE PHOSPHOTRANSFERASE-RELATED-RELATED"/>
    <property type="match status" value="1"/>
</dbReference>
<dbReference type="Gene3D" id="3.90.1200.10">
    <property type="match status" value="1"/>
</dbReference>
<feature type="region of interest" description="Disordered" evidence="1">
    <location>
        <begin position="86"/>
        <end position="105"/>
    </location>
</feature>
<evidence type="ECO:0000313" key="3">
    <source>
        <dbReference type="EMBL" id="KAF4462084.1"/>
    </source>
</evidence>
<dbReference type="SUPFAM" id="SSF56112">
    <property type="entry name" value="Protein kinase-like (PK-like)"/>
    <property type="match status" value="1"/>
</dbReference>
<keyword evidence="3" id="KW-0808">Transferase</keyword>